<sequence>ATAAHDRVVADRHVSGRPVPGGMMRLSALLPLVEGVACLASLGRGAQAAKAAGDARSVSQLRADLLVQRITGEAPGCMPVEVGVVMSDLTAFGTGDTAAWLPGYGPVPAPVARRLLRGQDERHHGRHPENGCGDGDGHVLRDGDTSPGYVPGEGVDGDDPAVLARAADVFLRRLYTHPDTGQLVALDARGRTFDGALRRLIVWRDGTCRAPGCDSPIRHVDHVQAWRDGGPTSASNGVGVCEAHNYAHEAAGHTAHGLQHRPDDTGWDPPPAITYRYPDGSQHTTTAPPLIPSIWGPVGSHPRRERLERD</sequence>
<feature type="domain" description="HNH nuclease" evidence="2">
    <location>
        <begin position="196"/>
        <end position="246"/>
    </location>
</feature>
<feature type="compositionally biased region" description="Basic and acidic residues" evidence="1">
    <location>
        <begin position="120"/>
        <end position="144"/>
    </location>
</feature>
<dbReference type="EMBL" id="JAKRCV010000077">
    <property type="protein sequence ID" value="MCG7323465.1"/>
    <property type="molecule type" value="Genomic_DNA"/>
</dbReference>
<gene>
    <name evidence="3" type="ORF">MHL29_16420</name>
</gene>
<evidence type="ECO:0000259" key="2">
    <source>
        <dbReference type="SMART" id="SM00507"/>
    </source>
</evidence>
<accession>A0ABS9Q871</accession>
<dbReference type="CDD" id="cd00085">
    <property type="entry name" value="HNHc"/>
    <property type="match status" value="1"/>
</dbReference>
<evidence type="ECO:0000313" key="4">
    <source>
        <dbReference type="Proteomes" id="UP001521931"/>
    </source>
</evidence>
<protein>
    <submittedName>
        <fullName evidence="3">HNH endonuclease</fullName>
    </submittedName>
</protein>
<feature type="non-terminal residue" evidence="3">
    <location>
        <position position="1"/>
    </location>
</feature>
<organism evidence="3 4">
    <name type="scientific">Arsenicicoccus bolidensis</name>
    <dbReference type="NCBI Taxonomy" id="229480"/>
    <lineage>
        <taxon>Bacteria</taxon>
        <taxon>Bacillati</taxon>
        <taxon>Actinomycetota</taxon>
        <taxon>Actinomycetes</taxon>
        <taxon>Micrococcales</taxon>
        <taxon>Intrasporangiaceae</taxon>
        <taxon>Arsenicicoccus</taxon>
    </lineage>
</organism>
<feature type="region of interest" description="Disordered" evidence="1">
    <location>
        <begin position="120"/>
        <end position="158"/>
    </location>
</feature>
<keyword evidence="3" id="KW-0378">Hydrolase</keyword>
<evidence type="ECO:0000313" key="3">
    <source>
        <dbReference type="EMBL" id="MCG7323465.1"/>
    </source>
</evidence>
<keyword evidence="4" id="KW-1185">Reference proteome</keyword>
<keyword evidence="3" id="KW-0540">Nuclease</keyword>
<reference evidence="3 4" key="1">
    <citation type="submission" date="2022-02" db="EMBL/GenBank/DDBJ databases">
        <title>Uncovering new skin microbiome diversity through culturing and metagenomics.</title>
        <authorList>
            <person name="Conlan S."/>
            <person name="Deming C."/>
            <person name="Nisc Comparative Sequencing Program N."/>
            <person name="Segre J.A."/>
        </authorList>
    </citation>
    <scope>NUCLEOTIDE SEQUENCE [LARGE SCALE GENOMIC DNA]</scope>
    <source>
        <strain evidence="3 4">ACRQZ</strain>
    </source>
</reference>
<feature type="region of interest" description="Disordered" evidence="1">
    <location>
        <begin position="252"/>
        <end position="310"/>
    </location>
</feature>
<name>A0ABS9Q871_9MICO</name>
<evidence type="ECO:0000256" key="1">
    <source>
        <dbReference type="SAM" id="MobiDB-lite"/>
    </source>
</evidence>
<dbReference type="Proteomes" id="UP001521931">
    <property type="component" value="Unassembled WGS sequence"/>
</dbReference>
<comment type="caution">
    <text evidence="3">The sequence shown here is derived from an EMBL/GenBank/DDBJ whole genome shotgun (WGS) entry which is preliminary data.</text>
</comment>
<dbReference type="InterPro" id="IPR003615">
    <property type="entry name" value="HNH_nuc"/>
</dbReference>
<proteinExistence type="predicted"/>
<dbReference type="SMART" id="SM00507">
    <property type="entry name" value="HNHc"/>
    <property type="match status" value="1"/>
</dbReference>
<dbReference type="GO" id="GO:0004519">
    <property type="term" value="F:endonuclease activity"/>
    <property type="evidence" value="ECO:0007669"/>
    <property type="project" value="UniProtKB-KW"/>
</dbReference>
<keyword evidence="3" id="KW-0255">Endonuclease</keyword>
<dbReference type="RefSeq" id="WP_239266220.1">
    <property type="nucleotide sequence ID" value="NZ_JAKRCV010000077.1"/>
</dbReference>